<evidence type="ECO:0000256" key="1">
    <source>
        <dbReference type="ARBA" id="ARBA00022729"/>
    </source>
</evidence>
<dbReference type="Gene3D" id="2.60.40.4070">
    <property type="match status" value="1"/>
</dbReference>
<evidence type="ECO:0000313" key="4">
    <source>
        <dbReference type="EMBL" id="QEK52037.1"/>
    </source>
</evidence>
<dbReference type="Pfam" id="PF13585">
    <property type="entry name" value="CHU_C"/>
    <property type="match status" value="1"/>
</dbReference>
<dbReference type="KEGG" id="pej:FYC62_10505"/>
<evidence type="ECO:0000313" key="5">
    <source>
        <dbReference type="Proteomes" id="UP000323653"/>
    </source>
</evidence>
<dbReference type="Pfam" id="PF13205">
    <property type="entry name" value="Big_5"/>
    <property type="match status" value="1"/>
</dbReference>
<feature type="signal peptide" evidence="2">
    <location>
        <begin position="1"/>
        <end position="18"/>
    </location>
</feature>
<dbReference type="AlphaFoldDB" id="A0A5C0VIX0"/>
<keyword evidence="1 2" id="KW-0732">Signal</keyword>
<sequence>MRKILLLFLIICYKNSFAQINEAFSDGNFTNNPTWIGQNADLNFIVVNEQLRSNHTTANASFAIATENTKALGCTWEFNCVLQFATSGANYVDVYLISNTSDLRATNINGYFVRIGNTADEIALYRRSGTSATSTKIIDGRDGLVSSSTNNNFKIKVSRTANAIFNLERDSTGTGNAYRSEGTVTDNTFTSTNWFGFLVQQSTATFFQKHFFDNIIVQDLVVDVNPPVLNTIVPDSNKITLNFNEAVASAEASNRLNYLINPGNIIPATVNVSGSTVVLNLANSLNTNSYNISINNIKDLSGNTITSPISRNFNYRRPYRARVNDIVINEIFADPSPQIGLPAVEFIELWNRTAENIQLNGYKFSDATTTFTFTGDTIKANEYLIICARADTTLLKPFGRVMGISPWPSLNNASDQLSFFNDVNTLINHVNYNDTWYRDATKRAGGWSLEMIDPLTSCKASQNYSASINPIGGTPGAQNSIYLSNRTVNPLLANNAAIKDSVTVLVTFNRGLDSLQASIRTNYSLNNGLGNPQSISLLAPDFSQAELKYPAPLSRNLTYTLTLFNIADCGVSTINNQTLSFIYPGLLEAKDFIVNEVLFNPKPGGVDFVEVYNRSDKILDLKDLNIASLNAEKDSLISIRAVSAATLLAEPGSYWVLTTNSDQIKTAYQTLNPSHFVQMTSMPAYNDSEGVVVLLDKNNKRIDQFNYDAKMHFKLLRDVEGVSLERVSANEETNKPGNFKSATSTVGYATPAYQNSQTLNDFVTNEEFTLSGKSFSPDNDGFEDILTINYKLPNSGFVAKISIFDDKGQLVKKLIENQNVSAEGSFTWDGFNENNSLLKTGIYIVYAEFFDLKSEIKKFKKAVTLASKLN</sequence>
<feature type="chain" id="PRO_5022746391" description="LTD domain-containing protein" evidence="2">
    <location>
        <begin position="19"/>
        <end position="870"/>
    </location>
</feature>
<dbReference type="InterPro" id="IPR001322">
    <property type="entry name" value="Lamin_tail_dom"/>
</dbReference>
<dbReference type="InterPro" id="IPR032812">
    <property type="entry name" value="SbsA_Ig"/>
</dbReference>
<proteinExistence type="predicted"/>
<keyword evidence="5" id="KW-1185">Reference proteome</keyword>
<name>A0A5C0VIX0_9SPHI</name>
<organism evidence="4 5">
    <name type="scientific">Pedobacter aquae</name>
    <dbReference type="NCBI Taxonomy" id="2605747"/>
    <lineage>
        <taxon>Bacteria</taxon>
        <taxon>Pseudomonadati</taxon>
        <taxon>Bacteroidota</taxon>
        <taxon>Sphingobacteriia</taxon>
        <taxon>Sphingobacteriales</taxon>
        <taxon>Sphingobacteriaceae</taxon>
        <taxon>Pedobacter</taxon>
    </lineage>
</organism>
<dbReference type="SUPFAM" id="SSF74853">
    <property type="entry name" value="Lamin A/C globular tail domain"/>
    <property type="match status" value="1"/>
</dbReference>
<dbReference type="Pfam" id="PF00932">
    <property type="entry name" value="LTD"/>
    <property type="match status" value="1"/>
</dbReference>
<feature type="domain" description="LTD" evidence="3">
    <location>
        <begin position="315"/>
        <end position="510"/>
    </location>
</feature>
<gene>
    <name evidence="4" type="ORF">FYC62_10505</name>
</gene>
<dbReference type="Proteomes" id="UP000323653">
    <property type="component" value="Chromosome"/>
</dbReference>
<dbReference type="InterPro" id="IPR014755">
    <property type="entry name" value="Cu-Rt/internalin_Ig-like"/>
</dbReference>
<dbReference type="Gene3D" id="2.60.40.1220">
    <property type="match status" value="2"/>
</dbReference>
<dbReference type="RefSeq" id="WP_149074899.1">
    <property type="nucleotide sequence ID" value="NZ_CP043329.1"/>
</dbReference>
<evidence type="ECO:0000256" key="2">
    <source>
        <dbReference type="SAM" id="SignalP"/>
    </source>
</evidence>
<dbReference type="PROSITE" id="PS51841">
    <property type="entry name" value="LTD"/>
    <property type="match status" value="1"/>
</dbReference>
<accession>A0A5C0VIX0</accession>
<reference evidence="4 5" key="1">
    <citation type="submission" date="2019-08" db="EMBL/GenBank/DDBJ databases">
        <title>Pedobacter sp. nov., isolated from Han river, South Korea.</title>
        <authorList>
            <person name="Lee D.-H."/>
            <person name="Kim Y.-S."/>
            <person name="Hwang E.-M."/>
            <person name="Le Tran T.C."/>
            <person name="Cha C.-J."/>
        </authorList>
    </citation>
    <scope>NUCLEOTIDE SEQUENCE [LARGE SCALE GENOMIC DNA]</scope>
    <source>
        <strain evidence="4 5">CJ43</strain>
    </source>
</reference>
<evidence type="ECO:0000259" key="3">
    <source>
        <dbReference type="PROSITE" id="PS51841"/>
    </source>
</evidence>
<protein>
    <recommendedName>
        <fullName evidence="3">LTD domain-containing protein</fullName>
    </recommendedName>
</protein>
<dbReference type="EMBL" id="CP043329">
    <property type="protein sequence ID" value="QEK52037.1"/>
    <property type="molecule type" value="Genomic_DNA"/>
</dbReference>
<dbReference type="InterPro" id="IPR036415">
    <property type="entry name" value="Lamin_tail_dom_sf"/>
</dbReference>